<dbReference type="SUPFAM" id="SSF56281">
    <property type="entry name" value="Metallo-hydrolase/oxidoreductase"/>
    <property type="match status" value="1"/>
</dbReference>
<dbReference type="OrthoDB" id="3190691at2"/>
<reference evidence="2 3" key="1">
    <citation type="submission" date="2016-12" db="EMBL/GenBank/DDBJ databases">
        <title>The draft genome sequence of Actinophytocola sp. 11-183.</title>
        <authorList>
            <person name="Wang W."/>
            <person name="Yuan L."/>
        </authorList>
    </citation>
    <scope>NUCLEOTIDE SEQUENCE [LARGE SCALE GENOMIC DNA]</scope>
    <source>
        <strain evidence="2 3">11-183</strain>
    </source>
</reference>
<dbReference type="GO" id="GO:0016787">
    <property type="term" value="F:hydrolase activity"/>
    <property type="evidence" value="ECO:0007669"/>
    <property type="project" value="UniProtKB-KW"/>
</dbReference>
<protein>
    <submittedName>
        <fullName evidence="2">MBL fold metallo-hydrolase</fullName>
    </submittedName>
</protein>
<dbReference type="SMART" id="SM00849">
    <property type="entry name" value="Lactamase_B"/>
    <property type="match status" value="1"/>
</dbReference>
<comment type="caution">
    <text evidence="2">The sequence shown here is derived from an EMBL/GenBank/DDBJ whole genome shotgun (WGS) entry which is preliminary data.</text>
</comment>
<keyword evidence="2" id="KW-0378">Hydrolase</keyword>
<dbReference type="EMBL" id="MSIE01000058">
    <property type="protein sequence ID" value="OLF13293.1"/>
    <property type="molecule type" value="Genomic_DNA"/>
</dbReference>
<dbReference type="Pfam" id="PF13483">
    <property type="entry name" value="Lactamase_B_3"/>
    <property type="match status" value="1"/>
</dbReference>
<evidence type="ECO:0000313" key="2">
    <source>
        <dbReference type="EMBL" id="OLF13293.1"/>
    </source>
</evidence>
<keyword evidence="3" id="KW-1185">Reference proteome</keyword>
<dbReference type="Gene3D" id="3.60.15.10">
    <property type="entry name" value="Ribonuclease Z/Hydroxyacylglutathione hydrolase-like"/>
    <property type="match status" value="1"/>
</dbReference>
<evidence type="ECO:0000313" key="3">
    <source>
        <dbReference type="Proteomes" id="UP000185596"/>
    </source>
</evidence>
<organism evidence="2 3">
    <name type="scientific">Actinophytocola xanthii</name>
    <dbReference type="NCBI Taxonomy" id="1912961"/>
    <lineage>
        <taxon>Bacteria</taxon>
        <taxon>Bacillati</taxon>
        <taxon>Actinomycetota</taxon>
        <taxon>Actinomycetes</taxon>
        <taxon>Pseudonocardiales</taxon>
        <taxon>Pseudonocardiaceae</taxon>
    </lineage>
</organism>
<proteinExistence type="predicted"/>
<dbReference type="PANTHER" id="PTHR43546:SF3">
    <property type="entry name" value="UPF0173 METAL-DEPENDENT HYDROLASE MJ1163"/>
    <property type="match status" value="1"/>
</dbReference>
<dbReference type="Proteomes" id="UP000185596">
    <property type="component" value="Unassembled WGS sequence"/>
</dbReference>
<sequence length="213" mass="22791">MRIVHHGHACVLVDTGSARLLFDPGTLSTGFEELRDLDAILVTHQHFDHLDPERLPALVAVNPTAALVVDPGSVAEVEKLGLTARQVLAGDTLTLGGASVAVLGGEHAVIHPDVPTVPNVGYLVDEGAFYHPGDSLVVPERPVDVLGLPTAAPWLKVVEAVEFMRSVAPRVATPIHQGLLNEQGLRVTYGWFERMAPEGTELRPLTPLEPTEP</sequence>
<dbReference type="InterPro" id="IPR001279">
    <property type="entry name" value="Metallo-B-lactamas"/>
</dbReference>
<feature type="domain" description="Metallo-beta-lactamase" evidence="1">
    <location>
        <begin position="7"/>
        <end position="176"/>
    </location>
</feature>
<evidence type="ECO:0000259" key="1">
    <source>
        <dbReference type="SMART" id="SM00849"/>
    </source>
</evidence>
<dbReference type="InterPro" id="IPR050114">
    <property type="entry name" value="UPF0173_UPF0282_UlaG_hydrolase"/>
</dbReference>
<accession>A0A1Q8CG40</accession>
<dbReference type="RefSeq" id="WP_075128830.1">
    <property type="nucleotide sequence ID" value="NZ_MSIE01000058.1"/>
</dbReference>
<dbReference type="PANTHER" id="PTHR43546">
    <property type="entry name" value="UPF0173 METAL-DEPENDENT HYDROLASE MJ1163-RELATED"/>
    <property type="match status" value="1"/>
</dbReference>
<name>A0A1Q8CG40_9PSEU</name>
<dbReference type="InterPro" id="IPR036866">
    <property type="entry name" value="RibonucZ/Hydroxyglut_hydro"/>
</dbReference>
<dbReference type="AlphaFoldDB" id="A0A1Q8CG40"/>
<gene>
    <name evidence="2" type="ORF">BU204_28080</name>
</gene>
<dbReference type="STRING" id="1912961.BU204_28080"/>